<evidence type="ECO:0000313" key="4">
    <source>
        <dbReference type="EMBL" id="KAG1301577.1"/>
    </source>
</evidence>
<dbReference type="Gene3D" id="3.40.50.11210">
    <property type="entry name" value="Rap/Ran-GAP"/>
    <property type="match status" value="1"/>
</dbReference>
<dbReference type="InterPro" id="IPR050989">
    <property type="entry name" value="Rap1_Ran_GAP"/>
</dbReference>
<evidence type="ECO:0000259" key="3">
    <source>
        <dbReference type="PROSITE" id="PS50085"/>
    </source>
</evidence>
<gene>
    <name evidence="4" type="ORF">G6F64_011675</name>
</gene>
<reference evidence="4" key="1">
    <citation type="journal article" date="2020" name="Microb. Genom.">
        <title>Genetic diversity of clinical and environmental Mucorales isolates obtained from an investigation of mucormycosis cases among solid organ transplant recipients.</title>
        <authorList>
            <person name="Nguyen M.H."/>
            <person name="Kaul D."/>
            <person name="Muto C."/>
            <person name="Cheng S.J."/>
            <person name="Richter R.A."/>
            <person name="Bruno V.M."/>
            <person name="Liu G."/>
            <person name="Beyhan S."/>
            <person name="Sundermann A.J."/>
            <person name="Mounaud S."/>
            <person name="Pasculle A.W."/>
            <person name="Nierman W.C."/>
            <person name="Driscoll E."/>
            <person name="Cumbie R."/>
            <person name="Clancy C.J."/>
            <person name="Dupont C.L."/>
        </authorList>
    </citation>
    <scope>NUCLEOTIDE SEQUENCE</scope>
    <source>
        <strain evidence="4">GL11</strain>
    </source>
</reference>
<dbReference type="PROSITE" id="PS50085">
    <property type="entry name" value="RAPGAP"/>
    <property type="match status" value="1"/>
</dbReference>
<dbReference type="OrthoDB" id="2499658at2759"/>
<dbReference type="AlphaFoldDB" id="A0A9P7BLK3"/>
<name>A0A9P7BLK3_RHIOR</name>
<dbReference type="GO" id="GO:0005737">
    <property type="term" value="C:cytoplasm"/>
    <property type="evidence" value="ECO:0007669"/>
    <property type="project" value="TreeGrafter"/>
</dbReference>
<sequence>MDSTSNETRILTKLSTFSSRASKIPHKLAQSSSSLLFSLRPSISTHVENKRTTQPHLPKTNPPRTTFDFTRLEQDKKTGSSEAHATCISSPCTTSSLSNSSDSSCLSIKDSPGNTLVEFIEHIEARCQSLLLAPHHRITQELIEDTQLLLTACELDDGFGRRLDALHPPALIDQVQEICRTCSGFQPKSYCIASDRFHKELPKIYKTRPTYPETDPVVLEAAWFRQHFLGKPYVTLIEPDFGMITIVQEKKKYRIIVRSKESSQTLCRLVSIRTAQETQHQLESSGHRRLIDPSRRSLLPFGHPSVESTRLMRAAILSVCPHLDLRSFKELSAESTSLAGLEKDLLRYDELAIPENYKFGLLNIKNGQTTEKAWLMNTGLSRNLHDFLTLLGHKVQLKGYQGYAGGLDTKMGEAGEFTFVSEWKEHEIAFHVAPMMPLTKNDDQQVLRKRYIGNDIVSIIFIEQDQPFDPKAILSNFVFVYIVIHPELYQGKRHWRIEVIKNEKITSFDPPLPMPPLLKDEELKSFLIQKLIRAESASLRSERLSTPNNKARRGLLNTFIKNGLDYFENNRRSRSLEKSSPHSSRLLQKAEQKLMTASSMDIVPLRSNSTRSLLSSFNKGFSRKKTQESLKRKSSKLNMMTSTEEEIDIFIGQDIQVSSESFISTEQLFASSLDEKEILQ</sequence>
<keyword evidence="5" id="KW-1185">Reference proteome</keyword>
<evidence type="ECO:0000313" key="5">
    <source>
        <dbReference type="Proteomes" id="UP000716291"/>
    </source>
</evidence>
<dbReference type="SUPFAM" id="SSF111347">
    <property type="entry name" value="Rap/Ran-GAP"/>
    <property type="match status" value="1"/>
</dbReference>
<protein>
    <recommendedName>
        <fullName evidence="3">Rap-GAP domain-containing protein</fullName>
    </recommendedName>
</protein>
<dbReference type="Proteomes" id="UP000716291">
    <property type="component" value="Unassembled WGS sequence"/>
</dbReference>
<evidence type="ECO:0000256" key="2">
    <source>
        <dbReference type="SAM" id="MobiDB-lite"/>
    </source>
</evidence>
<comment type="caution">
    <text evidence="4">The sequence shown here is derived from an EMBL/GenBank/DDBJ whole genome shotgun (WGS) entry which is preliminary data.</text>
</comment>
<dbReference type="InterPro" id="IPR000331">
    <property type="entry name" value="Rap/Ran_GAP_dom"/>
</dbReference>
<accession>A0A9P7BLK3</accession>
<dbReference type="GO" id="GO:0005096">
    <property type="term" value="F:GTPase activator activity"/>
    <property type="evidence" value="ECO:0007669"/>
    <property type="project" value="UniProtKB-KW"/>
</dbReference>
<feature type="domain" description="Rap-GAP" evidence="3">
    <location>
        <begin position="345"/>
        <end position="559"/>
    </location>
</feature>
<evidence type="ECO:0000256" key="1">
    <source>
        <dbReference type="ARBA" id="ARBA00022468"/>
    </source>
</evidence>
<organism evidence="4 5">
    <name type="scientific">Rhizopus oryzae</name>
    <name type="common">Mucormycosis agent</name>
    <name type="synonym">Rhizopus arrhizus var. delemar</name>
    <dbReference type="NCBI Taxonomy" id="64495"/>
    <lineage>
        <taxon>Eukaryota</taxon>
        <taxon>Fungi</taxon>
        <taxon>Fungi incertae sedis</taxon>
        <taxon>Mucoromycota</taxon>
        <taxon>Mucoromycotina</taxon>
        <taxon>Mucoromycetes</taxon>
        <taxon>Mucorales</taxon>
        <taxon>Mucorineae</taxon>
        <taxon>Rhizopodaceae</taxon>
        <taxon>Rhizopus</taxon>
    </lineage>
</organism>
<dbReference type="PANTHER" id="PTHR15711:SF22">
    <property type="entry name" value="RAP-GAP DOMAIN-CONTAINING PROTEIN"/>
    <property type="match status" value="1"/>
</dbReference>
<dbReference type="GO" id="GO:0051056">
    <property type="term" value="P:regulation of small GTPase mediated signal transduction"/>
    <property type="evidence" value="ECO:0007669"/>
    <property type="project" value="InterPro"/>
</dbReference>
<keyword evidence="1" id="KW-0343">GTPase activation</keyword>
<dbReference type="EMBL" id="JAANQT010002988">
    <property type="protein sequence ID" value="KAG1301577.1"/>
    <property type="molecule type" value="Genomic_DNA"/>
</dbReference>
<feature type="region of interest" description="Disordered" evidence="2">
    <location>
        <begin position="46"/>
        <end position="67"/>
    </location>
</feature>
<dbReference type="InterPro" id="IPR035974">
    <property type="entry name" value="Rap/Ran-GAP_sf"/>
</dbReference>
<dbReference type="Pfam" id="PF02145">
    <property type="entry name" value="Rap_GAP"/>
    <property type="match status" value="1"/>
</dbReference>
<proteinExistence type="predicted"/>
<dbReference type="PANTHER" id="PTHR15711">
    <property type="entry name" value="RAP GTPASE-ACTIVATING PROTEIN"/>
    <property type="match status" value="1"/>
</dbReference>